<keyword evidence="2" id="KW-1185">Reference proteome</keyword>
<dbReference type="PATRIC" id="fig|1453497.3.peg.1504"/>
<accession>A0A176K316</accession>
<comment type="caution">
    <text evidence="1">The sequence shown here is derived from an EMBL/GenBank/DDBJ whole genome shotgun (WGS) entry which is preliminary data.</text>
</comment>
<evidence type="ECO:0000313" key="2">
    <source>
        <dbReference type="Proteomes" id="UP000077339"/>
    </source>
</evidence>
<dbReference type="AlphaFoldDB" id="A0A176K316"/>
<name>A0A176K316_9BACT</name>
<evidence type="ECO:0008006" key="3">
    <source>
        <dbReference type="Google" id="ProtNLM"/>
    </source>
</evidence>
<organism evidence="1 2">
    <name type="scientific">Kosmotoga arenicorallina S304</name>
    <dbReference type="NCBI Taxonomy" id="1453497"/>
    <lineage>
        <taxon>Bacteria</taxon>
        <taxon>Thermotogati</taxon>
        <taxon>Thermotogota</taxon>
        <taxon>Thermotogae</taxon>
        <taxon>Kosmotogales</taxon>
        <taxon>Kosmotogaceae</taxon>
        <taxon>Kosmotoga</taxon>
    </lineage>
</organism>
<dbReference type="STRING" id="1453497.AT15_07550"/>
<dbReference type="OrthoDB" id="40205at2"/>
<reference evidence="1 2" key="1">
    <citation type="submission" date="2014-02" db="EMBL/GenBank/DDBJ databases">
        <title>Kosmotoga genome sequencing.</title>
        <authorList>
            <person name="Pollo S.M."/>
            <person name="Charchuk R."/>
            <person name="Nesbo C.L."/>
        </authorList>
    </citation>
    <scope>NUCLEOTIDE SEQUENCE [LARGE SCALE GENOMIC DNA]</scope>
    <source>
        <strain evidence="1 2">S304</strain>
    </source>
</reference>
<protein>
    <recommendedName>
        <fullName evidence="3">Capsule assembly Wzi family protein</fullName>
    </recommendedName>
</protein>
<evidence type="ECO:0000313" key="1">
    <source>
        <dbReference type="EMBL" id="OAA31343.1"/>
    </source>
</evidence>
<gene>
    <name evidence="1" type="ORF">AT15_07550</name>
</gene>
<dbReference type="RefSeq" id="WP_068346404.1">
    <property type="nucleotide sequence ID" value="NZ_JFHK01000004.1"/>
</dbReference>
<proteinExistence type="predicted"/>
<sequence length="458" mass="53150">MKYFFLLCSFLVAGMVFSLTVIYAGISPAFSLNNYESVDGSYEPNLYDLLRYYSLPALGKAGFQISNEHLEAAMFIEARQDFSAFLLGRDFSNLPLSVGSWAPFFDANYPRVGYIQWGSSSVLISAGRRKLKWGPATYDIGLSSVPPYFDHLWLQFSDETFFGSFDYNFFAISADRSVYGDPKTLLGHKWAFSSDAFRLSFAEENLIYGVYPDLQDIGPFIIYHHSYQTHSNVMFFVTAEMLLKSFRIYGEFGLDEFRLNTEGENSRPTAFGWLAGVEWSSSEIWNKVRNKEYFDDFTLFERGLSTPSAVKLRYEYYHTTPYLYNRDADIGKFTYPFRLNVMWLNMWPDIDFFFGFPYGPDVSLHLLSYQWNKEKIELFSQVEFLAMGSYGIDSPYYAPYEHDWYKLVEPVSRQVILTVRTRYYPESDFGLFGLLSLKFTADGLKWLLNFGISKSYSF</sequence>
<dbReference type="Proteomes" id="UP000077339">
    <property type="component" value="Unassembled WGS sequence"/>
</dbReference>
<dbReference type="EMBL" id="JFHK01000004">
    <property type="protein sequence ID" value="OAA31343.1"/>
    <property type="molecule type" value="Genomic_DNA"/>
</dbReference>